<evidence type="ECO:0000313" key="2">
    <source>
        <dbReference type="Proteomes" id="UP000233786"/>
    </source>
</evidence>
<dbReference type="EMBL" id="PJNB01000001">
    <property type="protein sequence ID" value="PKW14451.1"/>
    <property type="molecule type" value="Genomic_DNA"/>
</dbReference>
<dbReference type="AlphaFoldDB" id="A0A2N3XV10"/>
<sequence>MITTHRPPPTTAPLKRATPVSIETTHHKTAEPQFQLKLFTLGIPGVPSFN</sequence>
<proteinExistence type="predicted"/>
<keyword evidence="2" id="KW-1185">Reference proteome</keyword>
<evidence type="ECO:0000313" key="1">
    <source>
        <dbReference type="EMBL" id="PKW14451.1"/>
    </source>
</evidence>
<organism evidence="1 2">
    <name type="scientific">Saccharopolyspora spinosa</name>
    <dbReference type="NCBI Taxonomy" id="60894"/>
    <lineage>
        <taxon>Bacteria</taxon>
        <taxon>Bacillati</taxon>
        <taxon>Actinomycetota</taxon>
        <taxon>Actinomycetes</taxon>
        <taxon>Pseudonocardiales</taxon>
        <taxon>Pseudonocardiaceae</taxon>
        <taxon>Saccharopolyspora</taxon>
    </lineage>
</organism>
<comment type="caution">
    <text evidence="1">The sequence shown here is derived from an EMBL/GenBank/DDBJ whole genome shotgun (WGS) entry which is preliminary data.</text>
</comment>
<gene>
    <name evidence="1" type="ORF">A8926_2068</name>
</gene>
<reference evidence="1" key="1">
    <citation type="submission" date="2017-12" db="EMBL/GenBank/DDBJ databases">
        <title>Sequencing the genomes of 1000 Actinobacteria strains.</title>
        <authorList>
            <person name="Klenk H.-P."/>
        </authorList>
    </citation>
    <scope>NUCLEOTIDE SEQUENCE [LARGE SCALE GENOMIC DNA]</scope>
    <source>
        <strain evidence="1">DSM 44228</strain>
    </source>
</reference>
<accession>A0A2N3XV10</accession>
<dbReference type="Proteomes" id="UP000233786">
    <property type="component" value="Unassembled WGS sequence"/>
</dbReference>
<name>A0A2N3XV10_SACSN</name>
<protein>
    <submittedName>
        <fullName evidence="1">Uncharacterized protein</fullName>
    </submittedName>
</protein>